<comment type="caution">
    <text evidence="4">The sequence shown here is derived from an EMBL/GenBank/DDBJ whole genome shotgun (WGS) entry which is preliminary data.</text>
</comment>
<sequence length="494" mass="55743">MESLVIIAIAGAASLICACVALVLFLIHVRRKLAEERQLRAFEAALHSRELDEQRATSASDLDTQKSDLLKALAEVERRNVELEEKLEPIYSIEDELANLRSEIITRLKQIESLKSAYSEKKTTFDSLVAEVAIYDERLAFAELGVYEPHFEFEDSEAYKKEVSVARAHQKMMANEKTAVVSKAKIYVDGSLAKGQTLINRTIRLTLRAFNGEADAAVANVRWNNVNAMESRILAAKNKIDIMNESQQVVISREYAELKLRELYLTHEMREKQRAEREERAEQARLAREEQKLLRDLEAAEEEEARYQRLLDKAKAEANSIAGPHLAAFNEQIAILERDLAAAHSKLARAQAMAEKTRSGWVYVISNVGSFGDGVVKIGLTRRLDPLDRVRELGDASVPFIFDTHAMIYSDDAPTLERALHAEFDATRINAMNYRKEFFRASIDEVEAALKRLAPSATFHRDVEAQDYRETQARRSALLASIDASASTQFPDSL</sequence>
<dbReference type="Proteomes" id="UP000295122">
    <property type="component" value="Unassembled WGS sequence"/>
</dbReference>
<reference evidence="4 5" key="1">
    <citation type="submission" date="2019-03" db="EMBL/GenBank/DDBJ databases">
        <title>Genomic Encyclopedia of Type Strains, Phase IV (KMG-IV): sequencing the most valuable type-strain genomes for metagenomic binning, comparative biology and taxonomic classification.</title>
        <authorList>
            <person name="Goeker M."/>
        </authorList>
    </citation>
    <scope>NUCLEOTIDE SEQUENCE [LARGE SCALE GENOMIC DNA]</scope>
    <source>
        <strain evidence="4 5">DSM 25903</strain>
    </source>
</reference>
<accession>A0A4R7BZV8</accession>
<dbReference type="InterPro" id="IPR025280">
    <property type="entry name" value="SNIPE"/>
</dbReference>
<dbReference type="InterPro" id="IPR018306">
    <property type="entry name" value="Phage_T5_Orf172_DNA-bd"/>
</dbReference>
<keyword evidence="5" id="KW-1185">Reference proteome</keyword>
<dbReference type="RefSeq" id="WP_245513213.1">
    <property type="nucleotide sequence ID" value="NZ_SNZR01000013.1"/>
</dbReference>
<feature type="transmembrane region" description="Helical" evidence="2">
    <location>
        <begin position="6"/>
        <end position="27"/>
    </location>
</feature>
<gene>
    <name evidence="4" type="ORF">EV668_3163</name>
</gene>
<keyword evidence="1" id="KW-0175">Coiled coil</keyword>
<proteinExistence type="predicted"/>
<dbReference type="Pfam" id="PF10544">
    <property type="entry name" value="T5orf172"/>
    <property type="match status" value="1"/>
</dbReference>
<dbReference type="EMBL" id="SNZR01000013">
    <property type="protein sequence ID" value="TDR90315.1"/>
    <property type="molecule type" value="Genomic_DNA"/>
</dbReference>
<dbReference type="Pfam" id="PF13250">
    <property type="entry name" value="SNIPE"/>
    <property type="match status" value="1"/>
</dbReference>
<keyword evidence="2" id="KW-0472">Membrane</keyword>
<feature type="domain" description="Bacteriophage T5 Orf172 DNA-binding" evidence="3">
    <location>
        <begin position="370"/>
        <end position="453"/>
    </location>
</feature>
<feature type="coiled-coil region" evidence="1">
    <location>
        <begin position="59"/>
        <end position="86"/>
    </location>
</feature>
<name>A0A4R7BZV8_9HYPH</name>
<dbReference type="SMART" id="SM00974">
    <property type="entry name" value="T5orf172"/>
    <property type="match status" value="1"/>
</dbReference>
<protein>
    <submittedName>
        <fullName evidence="4">T5orf172 domain-containing protein</fullName>
    </submittedName>
</protein>
<dbReference type="AlphaFoldDB" id="A0A4R7BZV8"/>
<organism evidence="4 5">
    <name type="scientific">Enterovirga rhinocerotis</name>
    <dbReference type="NCBI Taxonomy" id="1339210"/>
    <lineage>
        <taxon>Bacteria</taxon>
        <taxon>Pseudomonadati</taxon>
        <taxon>Pseudomonadota</taxon>
        <taxon>Alphaproteobacteria</taxon>
        <taxon>Hyphomicrobiales</taxon>
        <taxon>Methylobacteriaceae</taxon>
        <taxon>Enterovirga</taxon>
    </lineage>
</organism>
<evidence type="ECO:0000313" key="4">
    <source>
        <dbReference type="EMBL" id="TDR90315.1"/>
    </source>
</evidence>
<keyword evidence="2" id="KW-1133">Transmembrane helix</keyword>
<evidence type="ECO:0000256" key="1">
    <source>
        <dbReference type="SAM" id="Coils"/>
    </source>
</evidence>
<keyword evidence="2" id="KW-0812">Transmembrane</keyword>
<evidence type="ECO:0000256" key="2">
    <source>
        <dbReference type="SAM" id="Phobius"/>
    </source>
</evidence>
<evidence type="ECO:0000313" key="5">
    <source>
        <dbReference type="Proteomes" id="UP000295122"/>
    </source>
</evidence>
<evidence type="ECO:0000259" key="3">
    <source>
        <dbReference type="SMART" id="SM00974"/>
    </source>
</evidence>
<feature type="coiled-coil region" evidence="1">
    <location>
        <begin position="265"/>
        <end position="353"/>
    </location>
</feature>